<evidence type="ECO:0000256" key="1">
    <source>
        <dbReference type="ARBA" id="ARBA00022679"/>
    </source>
</evidence>
<evidence type="ECO:0000313" key="6">
    <source>
        <dbReference type="Proteomes" id="UP000515498"/>
    </source>
</evidence>
<dbReference type="GO" id="GO:0006520">
    <property type="term" value="P:amino acid metabolic process"/>
    <property type="evidence" value="ECO:0007669"/>
    <property type="project" value="InterPro"/>
</dbReference>
<dbReference type="InterPro" id="IPR036901">
    <property type="entry name" value="Asp/Orn_carbamoylTrfase_sf"/>
</dbReference>
<feature type="domain" description="Aspartate/ornithine carbamoyltransferase carbamoyl-P binding" evidence="4">
    <location>
        <begin position="4"/>
        <end position="139"/>
    </location>
</feature>
<protein>
    <submittedName>
        <fullName evidence="5">Uncharacterized protein</fullName>
    </submittedName>
</protein>
<dbReference type="EMBL" id="CP059894">
    <property type="protein sequence ID" value="QNJ92559.1"/>
    <property type="molecule type" value="Genomic_DNA"/>
</dbReference>
<dbReference type="RefSeq" id="WP_187096946.1">
    <property type="nucleotide sequence ID" value="NZ_CP059894.1"/>
</dbReference>
<proteinExistence type="inferred from homology"/>
<evidence type="ECO:0000259" key="3">
    <source>
        <dbReference type="Pfam" id="PF00185"/>
    </source>
</evidence>
<name>A0A7G8PDZ3_9MYCO</name>
<feature type="domain" description="Aspartate/ornithine carbamoyltransferase Asp/Orn-binding" evidence="3">
    <location>
        <begin position="147"/>
        <end position="285"/>
    </location>
</feature>
<dbReference type="PRINTS" id="PR00100">
    <property type="entry name" value="AOTCASE"/>
</dbReference>
<dbReference type="InterPro" id="IPR006132">
    <property type="entry name" value="Asp/Orn_carbamoyltranf_P-bd"/>
</dbReference>
<reference evidence="5 6" key="1">
    <citation type="submission" date="2020-07" db="EMBL/GenBank/DDBJ databases">
        <title>Draft genome sequence of four isobutane-metabolizing strains capable of cometabolically degrading diverse ether contaminants.</title>
        <authorList>
            <person name="Chen W."/>
            <person name="Faulkner N."/>
            <person name="Smith C."/>
            <person name="Hyman M."/>
        </authorList>
    </citation>
    <scope>NUCLEOTIDE SEQUENCE [LARGE SCALE GENOMIC DNA]</scope>
    <source>
        <strain evidence="5 6">2A</strain>
    </source>
</reference>
<dbReference type="AlphaFoldDB" id="A0A7G8PDZ3"/>
<keyword evidence="1 2" id="KW-0808">Transferase</keyword>
<evidence type="ECO:0000259" key="4">
    <source>
        <dbReference type="Pfam" id="PF02729"/>
    </source>
</evidence>
<organism evidence="5 6">
    <name type="scientific">Mycolicibacterium fluoranthenivorans</name>
    <dbReference type="NCBI Taxonomy" id="258505"/>
    <lineage>
        <taxon>Bacteria</taxon>
        <taxon>Bacillati</taxon>
        <taxon>Actinomycetota</taxon>
        <taxon>Actinomycetes</taxon>
        <taxon>Mycobacteriales</taxon>
        <taxon>Mycobacteriaceae</taxon>
        <taxon>Mycolicibacterium</taxon>
    </lineage>
</organism>
<sequence length="296" mass="32746">MQLKTIDDLRDDDILWILGQAENYRLGATVPPKFTETVVGLVFLDASLRTHFGFASAVARLGGTSISVADRRANDVSACESIQDTLRVACGYSDIVVARLKEPFPLIESNPGVHLINGGDRGPRQEHPTQALIDLFALRRSSKPLDELVVALVGDLRMRAARSLLALLRRFPPKRILAVTSSALMDAAECAADSAANIEYGGMLDVLEADFIYMIGIPNGAIPDEERSSFRLTRELLNRLSPEAIVLSPMPIIDEIHSEARRDRRMQFLQQSDDGLYVRMSLIEFLVKASNRDEGR</sequence>
<dbReference type="Pfam" id="PF02729">
    <property type="entry name" value="OTCace_N"/>
    <property type="match status" value="1"/>
</dbReference>
<gene>
    <name evidence="5" type="ORF">HZU40_31310</name>
</gene>
<comment type="similarity">
    <text evidence="2">Belongs to the aspartate/ornithine carbamoyltransferase superfamily.</text>
</comment>
<dbReference type="KEGG" id="mflu:HZU40_31310"/>
<dbReference type="PANTHER" id="PTHR45753">
    <property type="entry name" value="ORNITHINE CARBAMOYLTRANSFERASE, MITOCHONDRIAL"/>
    <property type="match status" value="1"/>
</dbReference>
<accession>A0A7G8PDZ3</accession>
<dbReference type="PANTHER" id="PTHR45753:SF6">
    <property type="entry name" value="ASPARTATE CARBAMOYLTRANSFERASE"/>
    <property type="match status" value="1"/>
</dbReference>
<dbReference type="PRINTS" id="PR00101">
    <property type="entry name" value="ATCASE"/>
</dbReference>
<evidence type="ECO:0000256" key="2">
    <source>
        <dbReference type="RuleBase" id="RU003634"/>
    </source>
</evidence>
<dbReference type="Gene3D" id="3.40.50.1370">
    <property type="entry name" value="Aspartate/ornithine carbamoyltransferase"/>
    <property type="match status" value="2"/>
</dbReference>
<dbReference type="InterPro" id="IPR006130">
    <property type="entry name" value="Asp/Orn_carbamoylTrfase"/>
</dbReference>
<dbReference type="Pfam" id="PF00185">
    <property type="entry name" value="OTCace"/>
    <property type="match status" value="1"/>
</dbReference>
<dbReference type="Proteomes" id="UP000515498">
    <property type="component" value="Chromosome"/>
</dbReference>
<evidence type="ECO:0000313" key="5">
    <source>
        <dbReference type="EMBL" id="QNJ92559.1"/>
    </source>
</evidence>
<dbReference type="GO" id="GO:0016743">
    <property type="term" value="F:carboxyl- or carbamoyltransferase activity"/>
    <property type="evidence" value="ECO:0007669"/>
    <property type="project" value="InterPro"/>
</dbReference>
<dbReference type="GO" id="GO:0016597">
    <property type="term" value="F:amino acid binding"/>
    <property type="evidence" value="ECO:0007669"/>
    <property type="project" value="InterPro"/>
</dbReference>
<dbReference type="InterPro" id="IPR006131">
    <property type="entry name" value="Asp_carbamoyltransf_Asp/Orn-bd"/>
</dbReference>
<dbReference type="SUPFAM" id="SSF53671">
    <property type="entry name" value="Aspartate/ornithine carbamoyltransferase"/>
    <property type="match status" value="1"/>
</dbReference>